<feature type="transmembrane region" description="Helical" evidence="6">
    <location>
        <begin position="268"/>
        <end position="287"/>
    </location>
</feature>
<evidence type="ECO:0000256" key="3">
    <source>
        <dbReference type="ARBA" id="ARBA00022692"/>
    </source>
</evidence>
<dbReference type="KEGG" id="ccoc:CCON33237_1439"/>
<evidence type="ECO:0000256" key="2">
    <source>
        <dbReference type="ARBA" id="ARBA00022475"/>
    </source>
</evidence>
<dbReference type="Pfam" id="PF03739">
    <property type="entry name" value="LptF_LptG"/>
    <property type="match status" value="1"/>
</dbReference>
<dbReference type="Proteomes" id="UP000066049">
    <property type="component" value="Chromosome"/>
</dbReference>
<dbReference type="AlphaFoldDB" id="A0A0M4SV91"/>
<evidence type="ECO:0000256" key="5">
    <source>
        <dbReference type="ARBA" id="ARBA00023136"/>
    </source>
</evidence>
<dbReference type="PANTHER" id="PTHR33529">
    <property type="entry name" value="SLR0882 PROTEIN-RELATED"/>
    <property type="match status" value="1"/>
</dbReference>
<keyword evidence="3 6" id="KW-0812">Transmembrane</keyword>
<feature type="transmembrane region" description="Helical" evidence="6">
    <location>
        <begin position="48"/>
        <end position="75"/>
    </location>
</feature>
<evidence type="ECO:0000313" key="7">
    <source>
        <dbReference type="EMBL" id="ALF48091.1"/>
    </source>
</evidence>
<accession>A0A0M4SV91</accession>
<keyword evidence="4 6" id="KW-1133">Transmembrane helix</keyword>
<name>A0A0M4SV91_9BACT</name>
<proteinExistence type="predicted"/>
<comment type="subcellular location">
    <subcellularLocation>
        <location evidence="1">Cell membrane</location>
        <topology evidence="1">Multi-pass membrane protein</topology>
    </subcellularLocation>
</comment>
<dbReference type="RefSeq" id="WP_054197026.1">
    <property type="nucleotide sequence ID" value="NZ_CABMKQ010000016.1"/>
</dbReference>
<feature type="transmembrane region" description="Helical" evidence="6">
    <location>
        <begin position="96"/>
        <end position="114"/>
    </location>
</feature>
<dbReference type="GeneID" id="28663118"/>
<organism evidence="7 8">
    <name type="scientific">Campylobacter concisus</name>
    <dbReference type="NCBI Taxonomy" id="199"/>
    <lineage>
        <taxon>Bacteria</taxon>
        <taxon>Pseudomonadati</taxon>
        <taxon>Campylobacterota</taxon>
        <taxon>Epsilonproteobacteria</taxon>
        <taxon>Campylobacterales</taxon>
        <taxon>Campylobacteraceae</taxon>
        <taxon>Campylobacter</taxon>
    </lineage>
</organism>
<evidence type="ECO:0000256" key="4">
    <source>
        <dbReference type="ARBA" id="ARBA00022989"/>
    </source>
</evidence>
<reference evidence="8" key="1">
    <citation type="submission" date="2015-08" db="EMBL/GenBank/DDBJ databases">
        <title>Comparative genomics of the Campylobacter concisus group.</title>
        <authorList>
            <person name="Miller W.G."/>
            <person name="Yee E."/>
            <person name="Chapman M.H."/>
            <person name="Huynh S."/>
            <person name="Bono J.L."/>
            <person name="On S.L.W."/>
            <person name="St Leger J."/>
            <person name="Foster G."/>
            <person name="Parker C.T."/>
        </authorList>
    </citation>
    <scope>NUCLEOTIDE SEQUENCE [LARGE SCALE GENOMIC DNA]</scope>
    <source>
        <strain evidence="8">ATCC 33237</strain>
    </source>
</reference>
<dbReference type="PANTHER" id="PTHR33529:SF6">
    <property type="entry name" value="YJGP_YJGQ FAMILY PERMEASE"/>
    <property type="match status" value="1"/>
</dbReference>
<dbReference type="InterPro" id="IPR005495">
    <property type="entry name" value="LptG/LptF_permease"/>
</dbReference>
<keyword evidence="5 6" id="KW-0472">Membrane</keyword>
<evidence type="ECO:0000256" key="6">
    <source>
        <dbReference type="SAM" id="Phobius"/>
    </source>
</evidence>
<feature type="transmembrane region" description="Helical" evidence="6">
    <location>
        <begin position="299"/>
        <end position="321"/>
    </location>
</feature>
<keyword evidence="2" id="KW-1003">Cell membrane</keyword>
<evidence type="ECO:0000256" key="1">
    <source>
        <dbReference type="ARBA" id="ARBA00004651"/>
    </source>
</evidence>
<dbReference type="GO" id="GO:0043190">
    <property type="term" value="C:ATP-binding cassette (ABC) transporter complex"/>
    <property type="evidence" value="ECO:0007669"/>
    <property type="project" value="TreeGrafter"/>
</dbReference>
<feature type="transmembrane region" description="Helical" evidence="6">
    <location>
        <begin position="7"/>
        <end position="28"/>
    </location>
</feature>
<sequence>MKLYARYVGWVYIKSFFIVFLALELFYVGIDLLTNLKDLPPSANLQLLYVGLTSLSAIGYVLPLSLIFALIILHVNMVRSNELISFYALGISKNSLIFPPFFIALFVTIFYVGLNFTPFAYAHDYQKSIAKNTAFSKSTNDSFLKFEGKFIYIKELNSVNQIANDVRIFEINGTNLLSTTFANHANFKDNEWILKDVNQTLLPQILELGEAGFNKIQSESLDALKGFKPKSIESAVSVENSKFNIPDAINFIKTFKNEGIGLDSAKTAFYNLAIAPFFAPFLLLIFYYHLPVTGRFFNLALSTFIFVVITLVVWGLLFILTKFAQTSVILPEIGIVLPVILLFAYAIYLIKSHR</sequence>
<evidence type="ECO:0000313" key="8">
    <source>
        <dbReference type="Proteomes" id="UP000066049"/>
    </source>
</evidence>
<dbReference type="EMBL" id="CP012541">
    <property type="protein sequence ID" value="ALF48091.1"/>
    <property type="molecule type" value="Genomic_DNA"/>
</dbReference>
<dbReference type="GO" id="GO:0015920">
    <property type="term" value="P:lipopolysaccharide transport"/>
    <property type="evidence" value="ECO:0007669"/>
    <property type="project" value="TreeGrafter"/>
</dbReference>
<protein>
    <submittedName>
        <fullName evidence="7">Putative lipooligosaccharide transport system, permease component (LptG family)</fullName>
    </submittedName>
</protein>
<feature type="transmembrane region" description="Helical" evidence="6">
    <location>
        <begin position="333"/>
        <end position="350"/>
    </location>
</feature>
<gene>
    <name evidence="7" type="ORF">CCON33237_1439</name>
</gene>
<dbReference type="PATRIC" id="fig|199.248.peg.1486"/>